<evidence type="ECO:0000256" key="5">
    <source>
        <dbReference type="RuleBase" id="RU003345"/>
    </source>
</evidence>
<name>A0ABW8KDY5_9GAMM</name>
<reference evidence="8 9" key="1">
    <citation type="submission" date="2020-10" db="EMBL/GenBank/DDBJ databases">
        <title>Phylogeny of dyella-like bacteria.</title>
        <authorList>
            <person name="Fu J."/>
        </authorList>
    </citation>
    <scope>NUCLEOTIDE SEQUENCE [LARGE SCALE GENOMIC DNA]</scope>
    <source>
        <strain evidence="8 9">DKC-1</strain>
    </source>
</reference>
<gene>
    <name evidence="8" type="ORF">ISP14_05435</name>
</gene>
<dbReference type="PANTHER" id="PTHR43570:SF20">
    <property type="entry name" value="ALDEHYDE DEHYDROGENASE ALDX-RELATED"/>
    <property type="match status" value="1"/>
</dbReference>
<comment type="similarity">
    <text evidence="1 5">Belongs to the aldehyde dehydrogenase family.</text>
</comment>
<dbReference type="InterPro" id="IPR029510">
    <property type="entry name" value="Ald_DH_CS_GLU"/>
</dbReference>
<dbReference type="InterPro" id="IPR012394">
    <property type="entry name" value="Aldehyde_DH_NAD(P)"/>
</dbReference>
<evidence type="ECO:0000313" key="9">
    <source>
        <dbReference type="Proteomes" id="UP001620397"/>
    </source>
</evidence>
<dbReference type="CDD" id="cd07133">
    <property type="entry name" value="ALDH_CALDH_CalB"/>
    <property type="match status" value="1"/>
</dbReference>
<keyword evidence="3" id="KW-0520">NAD</keyword>
<comment type="caution">
    <text evidence="8">The sequence shown here is derived from an EMBL/GenBank/DDBJ whole genome shotgun (WGS) entry which is preliminary data.</text>
</comment>
<dbReference type="PROSITE" id="PS00687">
    <property type="entry name" value="ALDEHYDE_DEHYDR_GLU"/>
    <property type="match status" value="1"/>
</dbReference>
<protein>
    <submittedName>
        <fullName evidence="8">Coniferyl aldehyde dehydrogenase</fullName>
    </submittedName>
</protein>
<accession>A0ABW8KDY5</accession>
<keyword evidence="9" id="KW-1185">Reference proteome</keyword>
<dbReference type="Gene3D" id="3.40.605.10">
    <property type="entry name" value="Aldehyde Dehydrogenase, Chain A, domain 1"/>
    <property type="match status" value="1"/>
</dbReference>
<dbReference type="InterPro" id="IPR016160">
    <property type="entry name" value="Ald_DH_CS_CYS"/>
</dbReference>
<feature type="active site" evidence="4">
    <location>
        <position position="370"/>
    </location>
</feature>
<feature type="region of interest" description="Disordered" evidence="6">
    <location>
        <begin position="95"/>
        <end position="117"/>
    </location>
</feature>
<feature type="domain" description="Aldehyde dehydrogenase" evidence="7">
    <location>
        <begin position="162"/>
        <end position="593"/>
    </location>
</feature>
<dbReference type="Proteomes" id="UP001620397">
    <property type="component" value="Unassembled WGS sequence"/>
</dbReference>
<dbReference type="InterPro" id="IPR015590">
    <property type="entry name" value="Aldehyde_DH_dom"/>
</dbReference>
<dbReference type="Gene3D" id="3.40.309.10">
    <property type="entry name" value="Aldehyde Dehydrogenase, Chain A, domain 2"/>
    <property type="match status" value="1"/>
</dbReference>
<organism evidence="8 9">
    <name type="scientific">Dyella agri</name>
    <dbReference type="NCBI Taxonomy" id="1926869"/>
    <lineage>
        <taxon>Bacteria</taxon>
        <taxon>Pseudomonadati</taxon>
        <taxon>Pseudomonadota</taxon>
        <taxon>Gammaproteobacteria</taxon>
        <taxon>Lysobacterales</taxon>
        <taxon>Rhodanobacteraceae</taxon>
        <taxon>Dyella</taxon>
    </lineage>
</organism>
<dbReference type="EMBL" id="JADIKL010000002">
    <property type="protein sequence ID" value="MFK2930231.1"/>
    <property type="molecule type" value="Genomic_DNA"/>
</dbReference>
<evidence type="ECO:0000256" key="4">
    <source>
        <dbReference type="PROSITE-ProRule" id="PRU10007"/>
    </source>
</evidence>
<proteinExistence type="inferred from homology"/>
<dbReference type="InterPro" id="IPR016161">
    <property type="entry name" value="Ald_DH/histidinol_DH"/>
</dbReference>
<evidence type="ECO:0000256" key="3">
    <source>
        <dbReference type="ARBA" id="ARBA00023027"/>
    </source>
</evidence>
<dbReference type="PANTHER" id="PTHR43570">
    <property type="entry name" value="ALDEHYDE DEHYDROGENASE"/>
    <property type="match status" value="1"/>
</dbReference>
<evidence type="ECO:0000256" key="2">
    <source>
        <dbReference type="ARBA" id="ARBA00023002"/>
    </source>
</evidence>
<dbReference type="InterPro" id="IPR016162">
    <property type="entry name" value="Ald_DH_N"/>
</dbReference>
<keyword evidence="2 5" id="KW-0560">Oxidoreductase</keyword>
<evidence type="ECO:0000256" key="1">
    <source>
        <dbReference type="ARBA" id="ARBA00009986"/>
    </source>
</evidence>
<dbReference type="SUPFAM" id="SSF53720">
    <property type="entry name" value="ALDH-like"/>
    <property type="match status" value="1"/>
</dbReference>
<sequence>MAADRSAADRLQCRLHRPDLPQYRAERHRRQQPAHRHAEVLLYGACQLYVARRGQRRRELQLDLRLPLQHALQQRFAATGHLPDEPQFLRGHRAEPHRRAAGLGRGTRPLGRRPFRQQPVQPPLRLRRGQYRRAGVRHALRQHHAAAHLGHGTAREVVTVPDLSAILQRMRDAQTRDPLPDWTTRAERLRALERLLHAHRHDIAAAIHADFGNRPAEETELLEVFPSLSAVRHALRHGKRWMRPKRRLADLLFLPARTELRPQPLGVVGIIVPWNYPLYLAAGPLVDALVAGNRVMLKMSEYTPRFSALFAELITKYFRNDEAQVINGDAAVGQAFAALPFDHLLFTGSTAVGHHVMRAAAANLTPVTLELGGKSPAILGPGARMEQAAERILFGKLVNAGQTCIAPDYVLLPRAQIAEFTAAARAAVARLYPDLARNPQYASIATDPHYARLSALRDDAKAAGAAIESLSDASPDATRRLLPPVLLTNVRDDMTVMQEEIFGPLLPLLPYETLDEAIAYVRARAHPLALYLFETDPSLIDRVLARTHAGGVTVNDTLYHIAQHELPFGGVGASGMGGYHGEAGFRTFSHLKPVFRQARWNGAGLLNPPYGARFRRMLDLLLKRG</sequence>
<dbReference type="PROSITE" id="PS00070">
    <property type="entry name" value="ALDEHYDE_DEHYDR_CYS"/>
    <property type="match status" value="1"/>
</dbReference>
<evidence type="ECO:0000256" key="6">
    <source>
        <dbReference type="SAM" id="MobiDB-lite"/>
    </source>
</evidence>
<evidence type="ECO:0000313" key="8">
    <source>
        <dbReference type="EMBL" id="MFK2930231.1"/>
    </source>
</evidence>
<evidence type="ECO:0000259" key="7">
    <source>
        <dbReference type="Pfam" id="PF00171"/>
    </source>
</evidence>
<dbReference type="InterPro" id="IPR016163">
    <property type="entry name" value="Ald_DH_C"/>
</dbReference>
<dbReference type="Pfam" id="PF00171">
    <property type="entry name" value="Aldedh"/>
    <property type="match status" value="1"/>
</dbReference>